<name>A0A182U7N3_9DIPT</name>
<protein>
    <recommendedName>
        <fullName evidence="3">Armadillo repeat-containing domain-containing protein</fullName>
    </recommendedName>
</protein>
<accession>A0A182U7N3</accession>
<dbReference type="GO" id="GO:0044782">
    <property type="term" value="P:cilium organization"/>
    <property type="evidence" value="ECO:0007669"/>
    <property type="project" value="TreeGrafter"/>
</dbReference>
<reference evidence="2" key="1">
    <citation type="submission" date="2014-01" db="EMBL/GenBank/DDBJ databases">
        <title>The Genome Sequence of Anopheles melas CM1001059_A (V2).</title>
        <authorList>
            <consortium name="The Broad Institute Genomics Platform"/>
            <person name="Neafsey D.E."/>
            <person name="Besansky N."/>
            <person name="Howell P."/>
            <person name="Walton C."/>
            <person name="Young S.K."/>
            <person name="Zeng Q."/>
            <person name="Gargeya S."/>
            <person name="Fitzgerald M."/>
            <person name="Haas B."/>
            <person name="Abouelleil A."/>
            <person name="Allen A.W."/>
            <person name="Alvarado L."/>
            <person name="Arachchi H.M."/>
            <person name="Berlin A.M."/>
            <person name="Chapman S.B."/>
            <person name="Gainer-Dewar J."/>
            <person name="Goldberg J."/>
            <person name="Griggs A."/>
            <person name="Gujja S."/>
            <person name="Hansen M."/>
            <person name="Howarth C."/>
            <person name="Imamovic A."/>
            <person name="Ireland A."/>
            <person name="Larimer J."/>
            <person name="McCowan C."/>
            <person name="Murphy C."/>
            <person name="Pearson M."/>
            <person name="Poon T.W."/>
            <person name="Priest M."/>
            <person name="Roberts A."/>
            <person name="Saif S."/>
            <person name="Shea T."/>
            <person name="Sisk P."/>
            <person name="Sykes S."/>
            <person name="Wortman J."/>
            <person name="Nusbaum C."/>
            <person name="Birren B."/>
        </authorList>
    </citation>
    <scope>NUCLEOTIDE SEQUENCE [LARGE SCALE GENOMIC DNA]</scope>
    <source>
        <strain evidence="2">CM1001059</strain>
    </source>
</reference>
<dbReference type="InterPro" id="IPR038905">
    <property type="entry name" value="ARMC2"/>
</dbReference>
<evidence type="ECO:0000313" key="1">
    <source>
        <dbReference type="EnsemblMetazoa" id="AMEC015390-PA"/>
    </source>
</evidence>
<dbReference type="SUPFAM" id="SSF48371">
    <property type="entry name" value="ARM repeat"/>
    <property type="match status" value="1"/>
</dbReference>
<dbReference type="PANTHER" id="PTHR21356:SF1">
    <property type="entry name" value="ARMADILLO REPEAT-CONTAINING PROTEIN 2"/>
    <property type="match status" value="1"/>
</dbReference>
<dbReference type="Proteomes" id="UP000075902">
    <property type="component" value="Unassembled WGS sequence"/>
</dbReference>
<evidence type="ECO:0000313" key="2">
    <source>
        <dbReference type="Proteomes" id="UP000075902"/>
    </source>
</evidence>
<keyword evidence="2" id="KW-1185">Reference proteome</keyword>
<sequence>MSSESILDLIPILESISISEPISILESILIPEVNPILRAILQLYLEPIPELIPNLNTDFEAKEYMNVTGSNLTGACKLVFKIARNENNDNLFMDSDVPELEELLFATLGALHNLSYYYEPSDTDGASYQIHAGSIAERMKDICGTLCSILGSDHNPARSEVARVLGNMTRNTETRQTFCEENGMKILKQCLTSKNDELMVTSCGVLVNMLGDWSSRVPFHEIDGPTILRRLLHRGVNNRDWIMAGIACQAIWNYLIDTSDIMKSLGQLEIDLICGALAEGLGEQSTCDQHQ</sequence>
<dbReference type="PANTHER" id="PTHR21356">
    <property type="entry name" value="ARMADILLO REPEAT CONTAINING 2"/>
    <property type="match status" value="1"/>
</dbReference>
<dbReference type="VEuPathDB" id="VectorBase:AMEC015390"/>
<dbReference type="InterPro" id="IPR016024">
    <property type="entry name" value="ARM-type_fold"/>
</dbReference>
<dbReference type="AlphaFoldDB" id="A0A182U7N3"/>
<dbReference type="EnsemblMetazoa" id="AMEC015390-RA">
    <property type="protein sequence ID" value="AMEC015390-PA"/>
    <property type="gene ID" value="AMEC015390"/>
</dbReference>
<organism evidence="1 2">
    <name type="scientific">Anopheles melas</name>
    <dbReference type="NCBI Taxonomy" id="34690"/>
    <lineage>
        <taxon>Eukaryota</taxon>
        <taxon>Metazoa</taxon>
        <taxon>Ecdysozoa</taxon>
        <taxon>Arthropoda</taxon>
        <taxon>Hexapoda</taxon>
        <taxon>Insecta</taxon>
        <taxon>Pterygota</taxon>
        <taxon>Neoptera</taxon>
        <taxon>Endopterygota</taxon>
        <taxon>Diptera</taxon>
        <taxon>Nematocera</taxon>
        <taxon>Culicoidea</taxon>
        <taxon>Culicidae</taxon>
        <taxon>Anophelinae</taxon>
        <taxon>Anopheles</taxon>
    </lineage>
</organism>
<dbReference type="Gene3D" id="1.25.10.10">
    <property type="entry name" value="Leucine-rich Repeat Variant"/>
    <property type="match status" value="1"/>
</dbReference>
<reference evidence="1" key="2">
    <citation type="submission" date="2020-05" db="UniProtKB">
        <authorList>
            <consortium name="EnsemblMetazoa"/>
        </authorList>
    </citation>
    <scope>IDENTIFICATION</scope>
    <source>
        <strain evidence="1">CM1001059</strain>
    </source>
</reference>
<dbReference type="STRING" id="34690.A0A182U7N3"/>
<evidence type="ECO:0008006" key="3">
    <source>
        <dbReference type="Google" id="ProtNLM"/>
    </source>
</evidence>
<proteinExistence type="predicted"/>
<dbReference type="InterPro" id="IPR011989">
    <property type="entry name" value="ARM-like"/>
</dbReference>